<dbReference type="PANTHER" id="PTHR46082:SF11">
    <property type="entry name" value="AAA+ ATPASE DOMAIN-CONTAINING PROTEIN-RELATED"/>
    <property type="match status" value="1"/>
</dbReference>
<gene>
    <name evidence="1" type="ORF">BJX66DRAFT_335356</name>
</gene>
<evidence type="ECO:0000313" key="1">
    <source>
        <dbReference type="EMBL" id="KAL2797172.1"/>
    </source>
</evidence>
<comment type="caution">
    <text evidence="1">The sequence shown here is derived from an EMBL/GenBank/DDBJ whole genome shotgun (WGS) entry which is preliminary data.</text>
</comment>
<keyword evidence="2" id="KW-1185">Reference proteome</keyword>
<reference evidence="1 2" key="1">
    <citation type="submission" date="2024-07" db="EMBL/GenBank/DDBJ databases">
        <title>Section-level genome sequencing and comparative genomics of Aspergillus sections Usti and Cavernicolus.</title>
        <authorList>
            <consortium name="Lawrence Berkeley National Laboratory"/>
            <person name="Nybo J.L."/>
            <person name="Vesth T.C."/>
            <person name="Theobald S."/>
            <person name="Frisvad J.C."/>
            <person name="Larsen T.O."/>
            <person name="Kjaerboelling I."/>
            <person name="Rothschild-Mancinelli K."/>
            <person name="Lyhne E.K."/>
            <person name="Kogle M.E."/>
            <person name="Barry K."/>
            <person name="Clum A."/>
            <person name="Na H."/>
            <person name="Ledsgaard L."/>
            <person name="Lin J."/>
            <person name="Lipzen A."/>
            <person name="Kuo A."/>
            <person name="Riley R."/>
            <person name="Mondo S."/>
            <person name="Labutti K."/>
            <person name="Haridas S."/>
            <person name="Pangalinan J."/>
            <person name="Salamov A.A."/>
            <person name="Simmons B.A."/>
            <person name="Magnuson J.K."/>
            <person name="Chen J."/>
            <person name="Drula E."/>
            <person name="Henrissat B."/>
            <person name="Wiebenga A."/>
            <person name="Lubbers R.J."/>
            <person name="Gomes A.C."/>
            <person name="Makela M.R."/>
            <person name="Stajich J."/>
            <person name="Grigoriev I.V."/>
            <person name="Mortensen U.H."/>
            <person name="De Vries R.P."/>
            <person name="Baker S.E."/>
            <person name="Andersen M.R."/>
        </authorList>
    </citation>
    <scope>NUCLEOTIDE SEQUENCE [LARGE SCALE GENOMIC DNA]</scope>
    <source>
        <strain evidence="1 2">CBS 209.92</strain>
    </source>
</reference>
<dbReference type="SUPFAM" id="SSF53167">
    <property type="entry name" value="Purine and uridine phosphorylases"/>
    <property type="match status" value="1"/>
</dbReference>
<dbReference type="InterPro" id="IPR035994">
    <property type="entry name" value="Nucleoside_phosphorylase_sf"/>
</dbReference>
<sequence>MRPEKLTHDAYTVGWVCVLECELNASRALLDKEHERLTAAENDDNVYLLGEMKGHNVVIAFPAVYGVGAAARTATNMIRTFQNIRFGLMVGIGGAVPSPSRFKKPFEDIRLGDVVVSEPKGDHGGVIHYDMGQRKADGKLHKRSHLNKPPQCC</sequence>
<organism evidence="1 2">
    <name type="scientific">Aspergillus keveii</name>
    <dbReference type="NCBI Taxonomy" id="714993"/>
    <lineage>
        <taxon>Eukaryota</taxon>
        <taxon>Fungi</taxon>
        <taxon>Dikarya</taxon>
        <taxon>Ascomycota</taxon>
        <taxon>Pezizomycotina</taxon>
        <taxon>Eurotiomycetes</taxon>
        <taxon>Eurotiomycetidae</taxon>
        <taxon>Eurotiales</taxon>
        <taxon>Aspergillaceae</taxon>
        <taxon>Aspergillus</taxon>
        <taxon>Aspergillus subgen. Nidulantes</taxon>
    </lineage>
</organism>
<evidence type="ECO:0008006" key="3">
    <source>
        <dbReference type="Google" id="ProtNLM"/>
    </source>
</evidence>
<dbReference type="EMBL" id="JBFTWV010000021">
    <property type="protein sequence ID" value="KAL2797172.1"/>
    <property type="molecule type" value="Genomic_DNA"/>
</dbReference>
<protein>
    <recommendedName>
        <fullName evidence="3">Nucleoside phosphorylase domain-containing protein</fullName>
    </recommendedName>
</protein>
<proteinExistence type="predicted"/>
<dbReference type="Proteomes" id="UP001610563">
    <property type="component" value="Unassembled WGS sequence"/>
</dbReference>
<dbReference type="Gene3D" id="3.40.50.1580">
    <property type="entry name" value="Nucleoside phosphorylase domain"/>
    <property type="match status" value="1"/>
</dbReference>
<dbReference type="PANTHER" id="PTHR46082">
    <property type="entry name" value="ATP/GTP-BINDING PROTEIN-RELATED"/>
    <property type="match status" value="1"/>
</dbReference>
<accession>A0ABR4GDQ8</accession>
<evidence type="ECO:0000313" key="2">
    <source>
        <dbReference type="Proteomes" id="UP001610563"/>
    </source>
</evidence>
<dbReference type="InterPro" id="IPR053137">
    <property type="entry name" value="NLR-like"/>
</dbReference>
<name>A0ABR4GDQ8_9EURO</name>